<feature type="transmembrane region" description="Helical" evidence="1">
    <location>
        <begin position="100"/>
        <end position="118"/>
    </location>
</feature>
<name>A0A4R6BS01_9STAP</name>
<protein>
    <submittedName>
        <fullName evidence="2">Uncharacterized protein</fullName>
    </submittedName>
</protein>
<dbReference type="EMBL" id="SCWB01000045">
    <property type="protein sequence ID" value="TDM05106.1"/>
    <property type="molecule type" value="Genomic_DNA"/>
</dbReference>
<keyword evidence="3" id="KW-1185">Reference proteome</keyword>
<dbReference type="AlphaFoldDB" id="A0A4R6BS01"/>
<keyword evidence="1" id="KW-1133">Transmembrane helix</keyword>
<comment type="caution">
    <text evidence="2">The sequence shown here is derived from an EMBL/GenBank/DDBJ whole genome shotgun (WGS) entry which is preliminary data.</text>
</comment>
<feature type="transmembrane region" description="Helical" evidence="1">
    <location>
        <begin position="28"/>
        <end position="49"/>
    </location>
</feature>
<dbReference type="Proteomes" id="UP000294802">
    <property type="component" value="Unassembled WGS sequence"/>
</dbReference>
<organism evidence="2 3">
    <name type="scientific">Macrococcus lamae</name>
    <dbReference type="NCBI Taxonomy" id="198484"/>
    <lineage>
        <taxon>Bacteria</taxon>
        <taxon>Bacillati</taxon>
        <taxon>Bacillota</taxon>
        <taxon>Bacilli</taxon>
        <taxon>Bacillales</taxon>
        <taxon>Staphylococcaceae</taxon>
        <taxon>Macrococcus</taxon>
    </lineage>
</organism>
<evidence type="ECO:0000256" key="1">
    <source>
        <dbReference type="SAM" id="Phobius"/>
    </source>
</evidence>
<accession>A0A4R6BS01</accession>
<dbReference type="RefSeq" id="WP_165981143.1">
    <property type="nucleotide sequence ID" value="NZ_SCWB01000045.1"/>
</dbReference>
<sequence length="138" mass="15477">MMTGIFLLTTFSYLLYKRHLTSRRIGQSLLASLIASVAIVVLYTVLVQFLPAISYEAIMTTLISIGVHYRWQLMISLAVTVPLHELYFRTMLQEQMTNPVLAVILTSLASVSLFIWVLSVQQLITLVGIQLITAAAFQ</sequence>
<evidence type="ECO:0000313" key="3">
    <source>
        <dbReference type="Proteomes" id="UP000294802"/>
    </source>
</evidence>
<keyword evidence="1" id="KW-0472">Membrane</keyword>
<feature type="non-terminal residue" evidence="2">
    <location>
        <position position="138"/>
    </location>
</feature>
<evidence type="ECO:0000313" key="2">
    <source>
        <dbReference type="EMBL" id="TDM05106.1"/>
    </source>
</evidence>
<gene>
    <name evidence="2" type="ORF">ERX29_10810</name>
</gene>
<proteinExistence type="predicted"/>
<keyword evidence="1" id="KW-0812">Transmembrane</keyword>
<reference evidence="2 3" key="1">
    <citation type="submission" date="2019-01" db="EMBL/GenBank/DDBJ databases">
        <title>Draft genome sequences of the type strains of six Macrococcus species.</title>
        <authorList>
            <person name="Mazhar S."/>
            <person name="Altermann E."/>
            <person name="Hill C."/>
            <person name="Mcauliffe O."/>
        </authorList>
    </citation>
    <scope>NUCLEOTIDE SEQUENCE [LARGE SCALE GENOMIC DNA]</scope>
    <source>
        <strain evidence="2 3">CCM4815</strain>
    </source>
</reference>